<dbReference type="PANTHER" id="PTHR46427">
    <property type="entry name" value="ANKYRIN REPEAT AND LEM DOMAIN-CONTAINING PROTEIN 1"/>
    <property type="match status" value="1"/>
</dbReference>
<dbReference type="InterPro" id="IPR034998">
    <property type="entry name" value="ANKLE1"/>
</dbReference>
<accession>A0A914CCW2</accession>
<dbReference type="Pfam" id="PF04406">
    <property type="entry name" value="TP6A_N"/>
    <property type="match status" value="1"/>
</dbReference>
<dbReference type="Pfam" id="PF22945">
    <property type="entry name" value="LEM-3_GIY-YIG"/>
    <property type="match status" value="1"/>
</dbReference>
<keyword evidence="2" id="KW-1185">Reference proteome</keyword>
<sequence>MDVRLALNTLQFRFQNYTRSRKSASDIQDESIKFAETSTFEFLDAILTLNFHMDKRGMSRTVSERCKTIQHLIAQRDDLERFMFIIFQNLSIQLQLNMDQFRLVNENFVMFDMTNKFIYAHQCYQFFKYLYVFISRIHLLSAVHTPKRINYNLNVQSVMERAKEFSHTLNSICDGHGKSICHLTKSDLVLTTLPLLLPIIQSFQPVNAQVFSKKDLQIISKIVALMAGYGLNYVQKYENNVADLHFDPGFDSLVCFPSENKQMESDSHVILERIEAMCLHFLQELCFENPPQSIVLSVPDEWRDPNVSTISQVRLLDSNEHRFSILMRALSQIYELLLFQKQATRYSLFYENKHLYGRRKNFNGALWSICNILGVNCDQLNVTNMQVYEDELGLTNRDARKYYENGIPVLEQQQFSIVGKREIPKYSDALERLLIAEERRENIEMGLAEENEIRNEFCMGLPITREKNEAAYFCYLLIDPSKIPSMQNCIFREFISAIFYVGKGKRSRPLQHLCDATKFRQKHVEQLPEKLRRILHLWDHGFGVISLHIFFNIHATEAFIREAAMILAMSRDNLTNVKKGEFYCFSEMWNSKQKEEFGARLFMNAYYIFKNERCRPLMENELGH</sequence>
<organism evidence="2 3">
    <name type="scientific">Acrobeloides nanus</name>
    <dbReference type="NCBI Taxonomy" id="290746"/>
    <lineage>
        <taxon>Eukaryota</taxon>
        <taxon>Metazoa</taxon>
        <taxon>Ecdysozoa</taxon>
        <taxon>Nematoda</taxon>
        <taxon>Chromadorea</taxon>
        <taxon>Rhabditida</taxon>
        <taxon>Tylenchina</taxon>
        <taxon>Cephalobomorpha</taxon>
        <taxon>Cephaloboidea</taxon>
        <taxon>Cephalobidae</taxon>
        <taxon>Acrobeloides</taxon>
    </lineage>
</organism>
<evidence type="ECO:0000313" key="3">
    <source>
        <dbReference type="WBParaSite" id="ACRNAN_Path_850.g3280.t3"/>
    </source>
</evidence>
<dbReference type="GO" id="GO:0004520">
    <property type="term" value="F:DNA endonuclease activity"/>
    <property type="evidence" value="ECO:0007669"/>
    <property type="project" value="TreeGrafter"/>
</dbReference>
<dbReference type="GO" id="GO:0000724">
    <property type="term" value="P:double-strand break repair via homologous recombination"/>
    <property type="evidence" value="ECO:0007669"/>
    <property type="project" value="TreeGrafter"/>
</dbReference>
<dbReference type="SUPFAM" id="SSF56726">
    <property type="entry name" value="DNA topoisomerase IV, alpha subunit"/>
    <property type="match status" value="1"/>
</dbReference>
<dbReference type="GO" id="GO:0003677">
    <property type="term" value="F:DNA binding"/>
    <property type="evidence" value="ECO:0007669"/>
    <property type="project" value="InterPro"/>
</dbReference>
<dbReference type="GO" id="GO:0005654">
    <property type="term" value="C:nucleoplasm"/>
    <property type="evidence" value="ECO:0007669"/>
    <property type="project" value="TreeGrafter"/>
</dbReference>
<dbReference type="Proteomes" id="UP000887540">
    <property type="component" value="Unplaced"/>
</dbReference>
<dbReference type="InterPro" id="IPR036078">
    <property type="entry name" value="Spo11/TopoVI_A_sf"/>
</dbReference>
<reference evidence="3" key="1">
    <citation type="submission" date="2022-11" db="UniProtKB">
        <authorList>
            <consortium name="WormBaseParasite"/>
        </authorList>
    </citation>
    <scope>IDENTIFICATION</scope>
</reference>
<dbReference type="CDD" id="cd10454">
    <property type="entry name" value="GIY-YIG_COG3680_Meta"/>
    <property type="match status" value="1"/>
</dbReference>
<feature type="domain" description="Spo11/DNA topoisomerase VI subunit A N-terminal" evidence="1">
    <location>
        <begin position="321"/>
        <end position="382"/>
    </location>
</feature>
<dbReference type="AlphaFoldDB" id="A0A914CCW2"/>
<proteinExistence type="predicted"/>
<protein>
    <submittedName>
        <fullName evidence="3">GIY-YIG domain-containing protein</fullName>
    </submittedName>
</protein>
<dbReference type="PANTHER" id="PTHR46427:SF1">
    <property type="entry name" value="ANKYRIN REPEAT AND LEM DOMAIN-CONTAINING PROTEIN 1"/>
    <property type="match status" value="1"/>
</dbReference>
<dbReference type="GO" id="GO:0005524">
    <property type="term" value="F:ATP binding"/>
    <property type="evidence" value="ECO:0007669"/>
    <property type="project" value="InterPro"/>
</dbReference>
<evidence type="ECO:0000313" key="2">
    <source>
        <dbReference type="Proteomes" id="UP000887540"/>
    </source>
</evidence>
<dbReference type="GO" id="GO:0005737">
    <property type="term" value="C:cytoplasm"/>
    <property type="evidence" value="ECO:0007669"/>
    <property type="project" value="TreeGrafter"/>
</dbReference>
<dbReference type="GO" id="GO:0005694">
    <property type="term" value="C:chromosome"/>
    <property type="evidence" value="ECO:0007669"/>
    <property type="project" value="InterPro"/>
</dbReference>
<dbReference type="WBParaSite" id="ACRNAN_Path_850.g3280.t3">
    <property type="protein sequence ID" value="ACRNAN_Path_850.g3280.t3"/>
    <property type="gene ID" value="ACRNAN_Path_850.g3280"/>
</dbReference>
<name>A0A914CCW2_9BILA</name>
<dbReference type="InterPro" id="IPR013049">
    <property type="entry name" value="Spo11/TopoVI_A_N"/>
</dbReference>
<dbReference type="GO" id="GO:0000712">
    <property type="term" value="P:resolution of meiotic recombination intermediates"/>
    <property type="evidence" value="ECO:0007669"/>
    <property type="project" value="TreeGrafter"/>
</dbReference>
<evidence type="ECO:0000259" key="1">
    <source>
        <dbReference type="Pfam" id="PF04406"/>
    </source>
</evidence>